<dbReference type="InterPro" id="IPR050613">
    <property type="entry name" value="Sec_Metabolite_Reg"/>
</dbReference>
<name>A0A427XTG6_9TREE</name>
<evidence type="ECO:0000256" key="3">
    <source>
        <dbReference type="SAM" id="MobiDB-lite"/>
    </source>
</evidence>
<dbReference type="GO" id="GO:0005634">
    <property type="term" value="C:nucleus"/>
    <property type="evidence" value="ECO:0007669"/>
    <property type="project" value="UniProtKB-SubCell"/>
</dbReference>
<evidence type="ECO:0008006" key="7">
    <source>
        <dbReference type="Google" id="ProtNLM"/>
    </source>
</evidence>
<reference evidence="5 6" key="1">
    <citation type="submission" date="2018-11" db="EMBL/GenBank/DDBJ databases">
        <title>Genome sequence of Saitozyma podzolica DSM 27192.</title>
        <authorList>
            <person name="Aliyu H."/>
            <person name="Gorte O."/>
            <person name="Ochsenreither K."/>
        </authorList>
    </citation>
    <scope>NUCLEOTIDE SEQUENCE [LARGE SCALE GENOMIC DNA]</scope>
    <source>
        <strain evidence="5 6">DSM 27192</strain>
    </source>
</reference>
<gene>
    <name evidence="5" type="ORF">EHS25_006062</name>
</gene>
<dbReference type="PANTHER" id="PTHR31001">
    <property type="entry name" value="UNCHARACTERIZED TRANSCRIPTIONAL REGULATORY PROTEIN"/>
    <property type="match status" value="1"/>
</dbReference>
<evidence type="ECO:0000256" key="2">
    <source>
        <dbReference type="ARBA" id="ARBA00023242"/>
    </source>
</evidence>
<organism evidence="5 6">
    <name type="scientific">Saitozyma podzolica</name>
    <dbReference type="NCBI Taxonomy" id="1890683"/>
    <lineage>
        <taxon>Eukaryota</taxon>
        <taxon>Fungi</taxon>
        <taxon>Dikarya</taxon>
        <taxon>Basidiomycota</taxon>
        <taxon>Agaricomycotina</taxon>
        <taxon>Tremellomycetes</taxon>
        <taxon>Tremellales</taxon>
        <taxon>Trimorphomycetaceae</taxon>
        <taxon>Saitozyma</taxon>
    </lineage>
</organism>
<evidence type="ECO:0000256" key="4">
    <source>
        <dbReference type="SAM" id="SignalP"/>
    </source>
</evidence>
<proteinExistence type="predicted"/>
<comment type="subcellular location">
    <subcellularLocation>
        <location evidence="1">Nucleus</location>
    </subcellularLocation>
</comment>
<feature type="compositionally biased region" description="Basic and acidic residues" evidence="3">
    <location>
        <begin position="574"/>
        <end position="586"/>
    </location>
</feature>
<evidence type="ECO:0000313" key="5">
    <source>
        <dbReference type="EMBL" id="RSH82129.1"/>
    </source>
</evidence>
<protein>
    <recommendedName>
        <fullName evidence="7">Transcription factor domain-containing protein</fullName>
    </recommendedName>
</protein>
<feature type="chain" id="PRO_5019055549" description="Transcription factor domain-containing protein" evidence="4">
    <location>
        <begin position="27"/>
        <end position="635"/>
    </location>
</feature>
<dbReference type="OrthoDB" id="424974at2759"/>
<dbReference type="EMBL" id="RSCD01000028">
    <property type="protein sequence ID" value="RSH82129.1"/>
    <property type="molecule type" value="Genomic_DNA"/>
</dbReference>
<dbReference type="STRING" id="1890683.A0A427XTG6"/>
<evidence type="ECO:0000256" key="1">
    <source>
        <dbReference type="ARBA" id="ARBA00004123"/>
    </source>
</evidence>
<sequence>MLRLLLGYDSWCVLVVSAVQAELTQGAEPTASTYAESLQQRISALQKTVEDQEMLRDPLRAAQKEIRELKDSARMASSGHRPEDSWAPGQHGQLILGEVAGTCRFFGNASPAYLLLRDSEDTECGTGSAPYSARLSCGLWPFSKDLPTSMSASVPTLGFALEDIRRQLPDRSVIQRLMDLYYEEAACRDNIAERATMNTIADRVHASPFFTEQIDGQKRLNNHHLAMVFFMAAIGAAVDRSPQFGEQRSHREDLVWKVDLGSDTLDCIAMIQTEDTLQSISRGRPRTMSEHVISSDYPTLPPAAEVSREVHENLLFHNHKYRLIRILGRVNDIQTRGTLPHVSVALEVERELKQFESNLPDCLALHGTLPRLNDRQGFQRISMKLLINQGIFYTYRSYFAEALKSHPSEPLHSEYQLAYVSELDASRSLIDMLREACLLNAGLVARMWDWSHLAFVAIATFAAVIIRSPSSYFAAAAFEQIEKGANLFESLPQASQNQRVIHKVRRLRDQSSNALATHRLAQPLVPVEALGELGLETTLERIPFDLRSLPDTSFARMLPGGDLPTPGNTSGHTGHPDSGRGSEHFQDTSLGLNDSQPRRLAADSESPWAHWEGETSRQEDFDFDSFLISLGLSSE</sequence>
<dbReference type="Proteomes" id="UP000279259">
    <property type="component" value="Unassembled WGS sequence"/>
</dbReference>
<keyword evidence="6" id="KW-1185">Reference proteome</keyword>
<dbReference type="AlphaFoldDB" id="A0A427XTG6"/>
<keyword evidence="2" id="KW-0539">Nucleus</keyword>
<comment type="caution">
    <text evidence="5">The sequence shown here is derived from an EMBL/GenBank/DDBJ whole genome shotgun (WGS) entry which is preliminary data.</text>
</comment>
<accession>A0A427XTG6</accession>
<feature type="region of interest" description="Disordered" evidence="3">
    <location>
        <begin position="555"/>
        <end position="615"/>
    </location>
</feature>
<keyword evidence="4" id="KW-0732">Signal</keyword>
<dbReference type="PANTHER" id="PTHR31001:SF56">
    <property type="entry name" value="ZN(2)-C6 FUNGAL-TYPE DOMAIN-CONTAINING PROTEIN"/>
    <property type="match status" value="1"/>
</dbReference>
<evidence type="ECO:0000313" key="6">
    <source>
        <dbReference type="Proteomes" id="UP000279259"/>
    </source>
</evidence>
<dbReference type="CDD" id="cd12148">
    <property type="entry name" value="fungal_TF_MHR"/>
    <property type="match status" value="1"/>
</dbReference>
<feature type="signal peptide" evidence="4">
    <location>
        <begin position="1"/>
        <end position="26"/>
    </location>
</feature>